<gene>
    <name evidence="7" type="primary">csm4</name>
    <name evidence="6" type="ORF">AAVZ08_03980</name>
    <name evidence="7" type="ORF">ABC765_03985</name>
</gene>
<name>A0AAU7C5H9_9LACO</name>
<keyword evidence="8" id="KW-1185">Reference proteome</keyword>
<dbReference type="GO" id="GO:0051607">
    <property type="term" value="P:defense response to virus"/>
    <property type="evidence" value="ECO:0007669"/>
    <property type="project" value="UniProtKB-KW"/>
</dbReference>
<sequence>METKIYRLRFRNAHFGDGYLNTSVPTFAVSRLFSALCLEALKNDCLKEWMTVAENDEFKISDAFPYQEQPYLPVPVGEVALKMDLRTLVEDNQTNKAVRALKFVPVDRLLDLLNGKVSAEELLKAEMNLAQQTVLMKKGADPYEVGVTEYRSSLYVLASSDPLFEQLMTSLQFSGLGGKRTSGYGRFEMEILPVPSLMEEMLADDKADKQVLLTTSLPNDNELGLVVDDANYRLVKSSGFTYSPDASEQLRKEDLYKFASGSVFTRRYAGMIADVRPKGFAHPVWNYAKGMFYGLEAAK</sequence>
<dbReference type="NCBIfam" id="TIGR01903">
    <property type="entry name" value="cas5_csm4"/>
    <property type="match status" value="1"/>
</dbReference>
<keyword evidence="3" id="KW-0694">RNA-binding</keyword>
<evidence type="ECO:0000256" key="1">
    <source>
        <dbReference type="ARBA" id="ARBA00005772"/>
    </source>
</evidence>
<evidence type="ECO:0000256" key="3">
    <source>
        <dbReference type="ARBA" id="ARBA00022884"/>
    </source>
</evidence>
<comment type="similarity">
    <text evidence="1">Belongs to the CRISPR-associated Csm4 family.</text>
</comment>
<dbReference type="Pfam" id="PF17953">
    <property type="entry name" value="Csm4_C"/>
    <property type="match status" value="1"/>
</dbReference>
<evidence type="ECO:0000259" key="5">
    <source>
        <dbReference type="Pfam" id="PF17953"/>
    </source>
</evidence>
<dbReference type="RefSeq" id="WP_347980774.1">
    <property type="nucleotide sequence ID" value="NZ_CP154878.1"/>
</dbReference>
<dbReference type="KEGG" id="lalo:ABC765_03985"/>
<dbReference type="EMBL" id="JBCNVT010000001">
    <property type="protein sequence ID" value="MEO5285757.1"/>
    <property type="molecule type" value="Genomic_DNA"/>
</dbReference>
<evidence type="ECO:0000313" key="6">
    <source>
        <dbReference type="EMBL" id="MEO5285757.1"/>
    </source>
</evidence>
<dbReference type="InterPro" id="IPR005510">
    <property type="entry name" value="Csm4"/>
</dbReference>
<evidence type="ECO:0000256" key="4">
    <source>
        <dbReference type="ARBA" id="ARBA00023118"/>
    </source>
</evidence>
<evidence type="ECO:0000313" key="8">
    <source>
        <dbReference type="Proteomes" id="UP001456307"/>
    </source>
</evidence>
<evidence type="ECO:0000256" key="2">
    <source>
        <dbReference type="ARBA" id="ARBA00016109"/>
    </source>
</evidence>
<keyword evidence="4" id="KW-0051">Antiviral defense</keyword>
<feature type="domain" description="Csm4 C-terminal" evidence="5">
    <location>
        <begin position="206"/>
        <end position="295"/>
    </location>
</feature>
<proteinExistence type="inferred from homology"/>
<evidence type="ECO:0000313" key="7">
    <source>
        <dbReference type="EMBL" id="XBG96257.1"/>
    </source>
</evidence>
<reference evidence="7" key="1">
    <citation type="submission" date="2024-04" db="EMBL/GenBank/DDBJ databases">
        <title>Limosilactobacillus allomucosae sp. nov., a novel species isolated from wild boar faecal samples as a potential probiotics for domestic pigs.</title>
        <authorList>
            <person name="Chen B."/>
        </authorList>
    </citation>
    <scope>NUCLEOTIDE SEQUENCE</scope>
    <source>
        <strain evidence="7">WILCCON 0051</strain>
    </source>
</reference>
<dbReference type="InterPro" id="IPR040932">
    <property type="entry name" value="Csm4_C"/>
</dbReference>
<protein>
    <recommendedName>
        <fullName evidence="2">CRISPR system Cms protein Csm4</fullName>
    </recommendedName>
</protein>
<dbReference type="GO" id="GO:0003723">
    <property type="term" value="F:RNA binding"/>
    <property type="evidence" value="ECO:0007669"/>
    <property type="project" value="UniProtKB-KW"/>
</dbReference>
<dbReference type="AlphaFoldDB" id="A0AAU7C5H9"/>
<organism evidence="7">
    <name type="scientific">Limosilactobacillus allomucosae</name>
    <dbReference type="NCBI Taxonomy" id="3142938"/>
    <lineage>
        <taxon>Bacteria</taxon>
        <taxon>Bacillati</taxon>
        <taxon>Bacillota</taxon>
        <taxon>Bacilli</taxon>
        <taxon>Lactobacillales</taxon>
        <taxon>Lactobacillaceae</taxon>
        <taxon>Limosilactobacillus</taxon>
    </lineage>
</organism>
<dbReference type="EMBL" id="CP154878">
    <property type="protein sequence ID" value="XBG96257.1"/>
    <property type="molecule type" value="Genomic_DNA"/>
</dbReference>
<accession>A0AAU7C5H9</accession>
<reference evidence="6 8" key="2">
    <citation type="submission" date="2024-04" db="EMBL/GenBank/DDBJ databases">
        <title>Limosilactobacillus allomucosae sp. nov., a novel species isolated from wild boar faecal samples as potential probiotics for domestic pigs.</title>
        <authorList>
            <person name="Chen B."/>
        </authorList>
    </citation>
    <scope>NUCLEOTIDE SEQUENCE [LARGE SCALE GENOMIC DNA]</scope>
    <source>
        <strain evidence="6 8">WILCCON 0055</strain>
    </source>
</reference>
<dbReference type="Proteomes" id="UP001456307">
    <property type="component" value="Unassembled WGS sequence"/>
</dbReference>